<dbReference type="CDD" id="cd07720">
    <property type="entry name" value="OPHC2-like_MBL-fold"/>
    <property type="match status" value="1"/>
</dbReference>
<evidence type="ECO:0000256" key="2">
    <source>
        <dbReference type="ARBA" id="ARBA00022723"/>
    </source>
</evidence>
<dbReference type="SUPFAM" id="SSF56281">
    <property type="entry name" value="Metallo-hydrolase/oxidoreductase"/>
    <property type="match status" value="1"/>
</dbReference>
<protein>
    <submittedName>
        <fullName evidence="6">MBL fold metallo-hydrolase</fullName>
    </submittedName>
</protein>
<dbReference type="RefSeq" id="WP_101834740.1">
    <property type="nucleotide sequence ID" value="NZ_PJZK01000008.1"/>
</dbReference>
<name>A0A2N5ENH8_9GAMM</name>
<evidence type="ECO:0000256" key="4">
    <source>
        <dbReference type="ARBA" id="ARBA00022833"/>
    </source>
</evidence>
<dbReference type="EMBL" id="PJZK01000008">
    <property type="protein sequence ID" value="PLR50241.1"/>
    <property type="molecule type" value="Genomic_DNA"/>
</dbReference>
<dbReference type="InterPro" id="IPR036866">
    <property type="entry name" value="RibonucZ/Hydroxyglut_hydro"/>
</dbReference>
<keyword evidence="3 6" id="KW-0378">Hydrolase</keyword>
<evidence type="ECO:0000313" key="7">
    <source>
        <dbReference type="Proteomes" id="UP000234626"/>
    </source>
</evidence>
<dbReference type="InterPro" id="IPR051013">
    <property type="entry name" value="MBL_superfamily_lactonases"/>
</dbReference>
<dbReference type="InterPro" id="IPR001279">
    <property type="entry name" value="Metallo-B-lactamas"/>
</dbReference>
<dbReference type="OrthoDB" id="5443440at2"/>
<evidence type="ECO:0000256" key="3">
    <source>
        <dbReference type="ARBA" id="ARBA00022801"/>
    </source>
</evidence>
<accession>A0A2N5ENH8</accession>
<dbReference type="GO" id="GO:0046872">
    <property type="term" value="F:metal ion binding"/>
    <property type="evidence" value="ECO:0007669"/>
    <property type="project" value="UniProtKB-KW"/>
</dbReference>
<dbReference type="PANTHER" id="PTHR42978">
    <property type="entry name" value="QUORUM-QUENCHING LACTONASE YTNP-RELATED-RELATED"/>
    <property type="match status" value="1"/>
</dbReference>
<keyword evidence="7" id="KW-1185">Reference proteome</keyword>
<reference evidence="6 7" key="1">
    <citation type="submission" date="2017-12" db="EMBL/GenBank/DDBJ databases">
        <title>Characterization of six clinical isolates of Enterochimera gen. nov., a novel genus of the Yersiniaciae family and the three species Enterochimera arupensis sp. nov., Enterochimera coloradensis sp. nov, and Enterochimera californica sp. nov.</title>
        <authorList>
            <person name="Rossi A."/>
            <person name="Fisher M."/>
        </authorList>
    </citation>
    <scope>NUCLEOTIDE SEQUENCE [LARGE SCALE GENOMIC DNA]</scope>
    <source>
        <strain evidence="6 7">2016Iso1</strain>
    </source>
</reference>
<organism evidence="6 7">
    <name type="scientific">Chimaeribacter arupi</name>
    <dbReference type="NCBI Taxonomy" id="2060066"/>
    <lineage>
        <taxon>Bacteria</taxon>
        <taxon>Pseudomonadati</taxon>
        <taxon>Pseudomonadota</taxon>
        <taxon>Gammaproteobacteria</taxon>
        <taxon>Enterobacterales</taxon>
        <taxon>Yersiniaceae</taxon>
        <taxon>Chimaeribacter</taxon>
    </lineage>
</organism>
<evidence type="ECO:0000256" key="1">
    <source>
        <dbReference type="ARBA" id="ARBA00007749"/>
    </source>
</evidence>
<dbReference type="Pfam" id="PF00753">
    <property type="entry name" value="Lactamase_B"/>
    <property type="match status" value="1"/>
</dbReference>
<keyword evidence="4" id="KW-0862">Zinc</keyword>
<dbReference type="PANTHER" id="PTHR42978:SF6">
    <property type="entry name" value="QUORUM-QUENCHING LACTONASE YTNP-RELATED"/>
    <property type="match status" value="1"/>
</dbReference>
<comment type="caution">
    <text evidence="6">The sequence shown here is derived from an EMBL/GenBank/DDBJ whole genome shotgun (WGS) entry which is preliminary data.</text>
</comment>
<sequence length="278" mass="30709">MQSALFPSCQVGSYEVIALSDGTMEATLDLLSGIQVAEAESIQRSAGIANYGYIHINCYLIRGSGRTILIDAGAGGHNNVGGQLREKQEMLGIHPDEIDTILLTHGHPDHIGGLLDERGGPVYKKAELYLHPLEVEHWLDDEKQQSANERGKRNFILARKVLNAYAGKIRLAGEREITPGIRPVWLPGHTPGHMGFRIDSGDQSLMIWGDLVHFPHVQSACPSVGIAFDVDLVQARETRQKFLEQAVREKLLIAGMHLNHAGFARLLRVENGYRVVYP</sequence>
<dbReference type="SMART" id="SM00849">
    <property type="entry name" value="Lactamase_B"/>
    <property type="match status" value="1"/>
</dbReference>
<feature type="domain" description="Metallo-beta-lactamase" evidence="5">
    <location>
        <begin position="55"/>
        <end position="257"/>
    </location>
</feature>
<dbReference type="Gene3D" id="3.60.15.10">
    <property type="entry name" value="Ribonuclease Z/Hydroxyacylglutathione hydrolase-like"/>
    <property type="match status" value="1"/>
</dbReference>
<proteinExistence type="inferred from homology"/>
<comment type="similarity">
    <text evidence="1">Belongs to the metallo-beta-lactamase superfamily.</text>
</comment>
<keyword evidence="2" id="KW-0479">Metal-binding</keyword>
<dbReference type="Proteomes" id="UP000234626">
    <property type="component" value="Unassembled WGS sequence"/>
</dbReference>
<dbReference type="GO" id="GO:0016787">
    <property type="term" value="F:hydrolase activity"/>
    <property type="evidence" value="ECO:0007669"/>
    <property type="project" value="UniProtKB-KW"/>
</dbReference>
<dbReference type="AlphaFoldDB" id="A0A2N5ENH8"/>
<evidence type="ECO:0000259" key="5">
    <source>
        <dbReference type="SMART" id="SM00849"/>
    </source>
</evidence>
<evidence type="ECO:0000313" key="6">
    <source>
        <dbReference type="EMBL" id="PLR50241.1"/>
    </source>
</evidence>
<gene>
    <name evidence="6" type="ORF">CYR34_10105</name>
</gene>